<evidence type="ECO:0000256" key="1">
    <source>
        <dbReference type="SAM" id="Phobius"/>
    </source>
</evidence>
<evidence type="ECO:0000313" key="2">
    <source>
        <dbReference type="EMBL" id="SCF05557.1"/>
    </source>
</evidence>
<sequence length="39" mass="4140">MNAGGRLLTRLARVALTLAGAVVLVLLYAVVFSRGEVLR</sequence>
<dbReference type="Proteomes" id="UP000198797">
    <property type="component" value="Unassembled WGS sequence"/>
</dbReference>
<proteinExistence type="predicted"/>
<feature type="transmembrane region" description="Helical" evidence="1">
    <location>
        <begin position="12"/>
        <end position="31"/>
    </location>
</feature>
<dbReference type="EMBL" id="FMCU01000004">
    <property type="protein sequence ID" value="SCF05557.1"/>
    <property type="molecule type" value="Genomic_DNA"/>
</dbReference>
<accession>A0A1C4XB22</accession>
<keyword evidence="1" id="KW-1133">Transmembrane helix</keyword>
<gene>
    <name evidence="2" type="ORF">GA0070216_104256</name>
</gene>
<reference evidence="3" key="1">
    <citation type="submission" date="2016-06" db="EMBL/GenBank/DDBJ databases">
        <authorList>
            <person name="Varghese N."/>
            <person name="Submissions Spin"/>
        </authorList>
    </citation>
    <scope>NUCLEOTIDE SEQUENCE [LARGE SCALE GENOMIC DNA]</scope>
    <source>
        <strain evidence="3">DSM 44100</strain>
    </source>
</reference>
<keyword evidence="3" id="KW-1185">Reference proteome</keyword>
<protein>
    <submittedName>
        <fullName evidence="2">Uncharacterized protein</fullName>
    </submittedName>
</protein>
<evidence type="ECO:0000313" key="3">
    <source>
        <dbReference type="Proteomes" id="UP000198797"/>
    </source>
</evidence>
<organism evidence="2 3">
    <name type="scientific">Micromonospora matsumotoense</name>
    <dbReference type="NCBI Taxonomy" id="121616"/>
    <lineage>
        <taxon>Bacteria</taxon>
        <taxon>Bacillati</taxon>
        <taxon>Actinomycetota</taxon>
        <taxon>Actinomycetes</taxon>
        <taxon>Micromonosporales</taxon>
        <taxon>Micromonosporaceae</taxon>
        <taxon>Micromonospora</taxon>
    </lineage>
</organism>
<name>A0A1C4XB22_9ACTN</name>
<keyword evidence="1" id="KW-0472">Membrane</keyword>
<keyword evidence="1" id="KW-0812">Transmembrane</keyword>
<dbReference type="AlphaFoldDB" id="A0A1C4XB22"/>